<keyword evidence="2" id="KW-1185">Reference proteome</keyword>
<gene>
    <name evidence="1" type="ORF">SAMN05192573_1169</name>
</gene>
<protein>
    <recommendedName>
        <fullName evidence="3">ParB/Sulfiredoxin domain-containing protein</fullName>
    </recommendedName>
</protein>
<name>A0A1G8HRF5_9SPHI</name>
<reference evidence="2" key="1">
    <citation type="submission" date="2016-10" db="EMBL/GenBank/DDBJ databases">
        <authorList>
            <person name="Varghese N."/>
            <person name="Submissions S."/>
        </authorList>
    </citation>
    <scope>NUCLEOTIDE SEQUENCE [LARGE SCALE GENOMIC DNA]</scope>
    <source>
        <strain evidence="2">Gh-67</strain>
    </source>
</reference>
<dbReference type="RefSeq" id="WP_091173167.1">
    <property type="nucleotide sequence ID" value="NZ_CP071878.2"/>
</dbReference>
<proteinExistence type="predicted"/>
<organism evidence="1 2">
    <name type="scientific">Mucilaginibacter gossypii</name>
    <dbReference type="NCBI Taxonomy" id="551996"/>
    <lineage>
        <taxon>Bacteria</taxon>
        <taxon>Pseudomonadati</taxon>
        <taxon>Bacteroidota</taxon>
        <taxon>Sphingobacteriia</taxon>
        <taxon>Sphingobacteriales</taxon>
        <taxon>Sphingobacteriaceae</taxon>
        <taxon>Mucilaginibacter</taxon>
    </lineage>
</organism>
<dbReference type="AlphaFoldDB" id="A0A1G8HRF5"/>
<dbReference type="STRING" id="551996.SAMN05192573_1169"/>
<sequence>MKKITQQFILEFIAANDIPFIPTQPRLSIPIISRMCSKMEHLVKFDEIKICGNLIIDGHHRYLSSLIMNFELGQVETNLTSATKETPWSQIEFDENDWDSAAGIEHLNRLDAEYNKLELEFLRRITSNDE</sequence>
<dbReference type="EMBL" id="FNCG01000016">
    <property type="protein sequence ID" value="SDI09248.1"/>
    <property type="molecule type" value="Genomic_DNA"/>
</dbReference>
<accession>A0A1G8HRF5</accession>
<evidence type="ECO:0000313" key="2">
    <source>
        <dbReference type="Proteomes" id="UP000199705"/>
    </source>
</evidence>
<evidence type="ECO:0000313" key="1">
    <source>
        <dbReference type="EMBL" id="SDI09248.1"/>
    </source>
</evidence>
<evidence type="ECO:0008006" key="3">
    <source>
        <dbReference type="Google" id="ProtNLM"/>
    </source>
</evidence>
<dbReference type="Proteomes" id="UP000199705">
    <property type="component" value="Unassembled WGS sequence"/>
</dbReference>